<dbReference type="STRING" id="1921803.NIES593_19360"/>
<sequence>MARAMQQIKQDLATLEEKVANLAVELRALYGRYLKLLSHSARKQLILASYQICTQAYPESFLKLSGRDRQKLQENLRKLGKNLQSQLLALLALPIHSSDVTPLEAEELLLPPSEEASPPETEVRAQEPESEKIANPEDLIRWCQQIEQGIQETLETLSQEVNFFLQEAQILPAQVPVKILEMAMQTEASAASASGSPNLLSLLVETEREGEQESPAPKENAKITKLTAIHLRLVEIEFSDPTLNIERDRVRTWLEKLKKIRQQYLQLQRESAIAEAEAAWRATWYED</sequence>
<dbReference type="OrthoDB" id="421643at2"/>
<accession>A0A1U7H9K8</accession>
<feature type="coiled-coil region" evidence="1">
    <location>
        <begin position="5"/>
        <end position="32"/>
    </location>
</feature>
<proteinExistence type="predicted"/>
<dbReference type="Proteomes" id="UP000186868">
    <property type="component" value="Unassembled WGS sequence"/>
</dbReference>
<organism evidence="3 4">
    <name type="scientific">Hydrococcus rivularis NIES-593</name>
    <dbReference type="NCBI Taxonomy" id="1921803"/>
    <lineage>
        <taxon>Bacteria</taxon>
        <taxon>Bacillati</taxon>
        <taxon>Cyanobacteriota</taxon>
        <taxon>Cyanophyceae</taxon>
        <taxon>Pleurocapsales</taxon>
        <taxon>Hydrococcaceae</taxon>
        <taxon>Hydrococcus</taxon>
    </lineage>
</organism>
<evidence type="ECO:0000256" key="2">
    <source>
        <dbReference type="SAM" id="MobiDB-lite"/>
    </source>
</evidence>
<keyword evidence="4" id="KW-1185">Reference proteome</keyword>
<gene>
    <name evidence="3" type="ORF">NIES593_19360</name>
</gene>
<name>A0A1U7H9K8_9CYAN</name>
<dbReference type="EMBL" id="MRCB01000032">
    <property type="protein sequence ID" value="OKH20269.1"/>
    <property type="molecule type" value="Genomic_DNA"/>
</dbReference>
<feature type="compositionally biased region" description="Basic and acidic residues" evidence="2">
    <location>
        <begin position="121"/>
        <end position="131"/>
    </location>
</feature>
<feature type="coiled-coil region" evidence="1">
    <location>
        <begin position="250"/>
        <end position="277"/>
    </location>
</feature>
<evidence type="ECO:0000313" key="4">
    <source>
        <dbReference type="Proteomes" id="UP000186868"/>
    </source>
</evidence>
<feature type="compositionally biased region" description="Low complexity" evidence="2">
    <location>
        <begin position="110"/>
        <end position="120"/>
    </location>
</feature>
<evidence type="ECO:0000313" key="3">
    <source>
        <dbReference type="EMBL" id="OKH20269.1"/>
    </source>
</evidence>
<protein>
    <submittedName>
        <fullName evidence="3">Uncharacterized protein</fullName>
    </submittedName>
</protein>
<reference evidence="3 4" key="1">
    <citation type="submission" date="2016-11" db="EMBL/GenBank/DDBJ databases">
        <title>Draft Genome Sequences of Nine Cyanobacterial Strains from Diverse Habitats.</title>
        <authorList>
            <person name="Zhu T."/>
            <person name="Hou S."/>
            <person name="Lu X."/>
            <person name="Hess W.R."/>
        </authorList>
    </citation>
    <scope>NUCLEOTIDE SEQUENCE [LARGE SCALE GENOMIC DNA]</scope>
    <source>
        <strain evidence="3 4">NIES-593</strain>
    </source>
</reference>
<feature type="region of interest" description="Disordered" evidence="2">
    <location>
        <begin position="110"/>
        <end position="131"/>
    </location>
</feature>
<comment type="caution">
    <text evidence="3">The sequence shown here is derived from an EMBL/GenBank/DDBJ whole genome shotgun (WGS) entry which is preliminary data.</text>
</comment>
<evidence type="ECO:0000256" key="1">
    <source>
        <dbReference type="SAM" id="Coils"/>
    </source>
</evidence>
<keyword evidence="1" id="KW-0175">Coiled coil</keyword>
<dbReference type="AlphaFoldDB" id="A0A1U7H9K8"/>